<keyword evidence="2" id="KW-1185">Reference proteome</keyword>
<dbReference type="Proteomes" id="UP001595648">
    <property type="component" value="Unassembled WGS sequence"/>
</dbReference>
<evidence type="ECO:0000313" key="2">
    <source>
        <dbReference type="Proteomes" id="UP001595648"/>
    </source>
</evidence>
<sequence length="70" mass="7853">MSARGRKFLDEWIANHLPIATTGDPIAASDLADQMMKAAGEVGIKPDEINDEVWSVFEVIFEAMHRQRQP</sequence>
<comment type="caution">
    <text evidence="1">The sequence shown here is derived from an EMBL/GenBank/DDBJ whole genome shotgun (WGS) entry which is preliminary data.</text>
</comment>
<proteinExistence type="predicted"/>
<gene>
    <name evidence="1" type="ORF">ACFOJ9_31200</name>
</gene>
<dbReference type="EMBL" id="JBHRVD010000001">
    <property type="protein sequence ID" value="MFC3326183.1"/>
    <property type="molecule type" value="Genomic_DNA"/>
</dbReference>
<dbReference type="RefSeq" id="WP_378984824.1">
    <property type="nucleotide sequence ID" value="NZ_JBHRVD010000001.1"/>
</dbReference>
<name>A0ABV7N063_9HYPH</name>
<reference evidence="2" key="1">
    <citation type="journal article" date="2019" name="Int. J. Syst. Evol. Microbiol.">
        <title>The Global Catalogue of Microorganisms (GCM) 10K type strain sequencing project: providing services to taxonomists for standard genome sequencing and annotation.</title>
        <authorList>
            <consortium name="The Broad Institute Genomics Platform"/>
            <consortium name="The Broad Institute Genome Sequencing Center for Infectious Disease"/>
            <person name="Wu L."/>
            <person name="Ma J."/>
        </authorList>
    </citation>
    <scope>NUCLEOTIDE SEQUENCE [LARGE SCALE GENOMIC DNA]</scope>
    <source>
        <strain evidence="2">ICMP 19515</strain>
    </source>
</reference>
<organism evidence="1 2">
    <name type="scientific">Mesorhizobium cantuariense</name>
    <dbReference type="NCBI Taxonomy" id="1300275"/>
    <lineage>
        <taxon>Bacteria</taxon>
        <taxon>Pseudomonadati</taxon>
        <taxon>Pseudomonadota</taxon>
        <taxon>Alphaproteobacteria</taxon>
        <taxon>Hyphomicrobiales</taxon>
        <taxon>Phyllobacteriaceae</taxon>
        <taxon>Mesorhizobium</taxon>
    </lineage>
</organism>
<protein>
    <recommendedName>
        <fullName evidence="3">DUF768 domain-containing protein</fullName>
    </recommendedName>
</protein>
<evidence type="ECO:0008006" key="3">
    <source>
        <dbReference type="Google" id="ProtNLM"/>
    </source>
</evidence>
<accession>A0ABV7N063</accession>
<evidence type="ECO:0000313" key="1">
    <source>
        <dbReference type="EMBL" id="MFC3326183.1"/>
    </source>
</evidence>